<dbReference type="InterPro" id="IPR011010">
    <property type="entry name" value="DNA_brk_join_enz"/>
</dbReference>
<dbReference type="GO" id="GO:0006310">
    <property type="term" value="P:DNA recombination"/>
    <property type="evidence" value="ECO:0007669"/>
    <property type="project" value="UniProtKB-KW"/>
</dbReference>
<keyword evidence="2" id="KW-0229">DNA integration</keyword>
<dbReference type="PANTHER" id="PTHR30629:SF2">
    <property type="entry name" value="PROPHAGE INTEGRASE INTS-RELATED"/>
    <property type="match status" value="1"/>
</dbReference>
<dbReference type="Proteomes" id="UP000494301">
    <property type="component" value="Unassembled WGS sequence"/>
</dbReference>
<gene>
    <name evidence="6" type="ORF">BLA3211_03520</name>
</gene>
<name>A0A6J5J263_9BURK</name>
<evidence type="ECO:0000256" key="1">
    <source>
        <dbReference type="ARBA" id="ARBA00008857"/>
    </source>
</evidence>
<dbReference type="Gene3D" id="1.10.150.130">
    <property type="match status" value="1"/>
</dbReference>
<dbReference type="InterPro" id="IPR053876">
    <property type="entry name" value="Phage_int_M"/>
</dbReference>
<evidence type="ECO:0000256" key="3">
    <source>
        <dbReference type="ARBA" id="ARBA00023125"/>
    </source>
</evidence>
<dbReference type="GO" id="GO:0003677">
    <property type="term" value="F:DNA binding"/>
    <property type="evidence" value="ECO:0007669"/>
    <property type="project" value="UniProtKB-KW"/>
</dbReference>
<protein>
    <submittedName>
        <fullName evidence="6">Integrase</fullName>
    </submittedName>
</protein>
<evidence type="ECO:0000259" key="5">
    <source>
        <dbReference type="Pfam" id="PF22022"/>
    </source>
</evidence>
<dbReference type="Pfam" id="PF22022">
    <property type="entry name" value="Phage_int_M"/>
    <property type="match status" value="1"/>
</dbReference>
<comment type="similarity">
    <text evidence="1">Belongs to the 'phage' integrase family.</text>
</comment>
<dbReference type="EMBL" id="CABWIL020000011">
    <property type="protein sequence ID" value="CAB3965644.1"/>
    <property type="molecule type" value="Genomic_DNA"/>
</dbReference>
<dbReference type="Gene3D" id="1.10.443.10">
    <property type="entry name" value="Intergrase catalytic core"/>
    <property type="match status" value="1"/>
</dbReference>
<dbReference type="PANTHER" id="PTHR30629">
    <property type="entry name" value="PROPHAGE INTEGRASE"/>
    <property type="match status" value="1"/>
</dbReference>
<dbReference type="GO" id="GO:0015074">
    <property type="term" value="P:DNA integration"/>
    <property type="evidence" value="ECO:0007669"/>
    <property type="project" value="UniProtKB-KW"/>
</dbReference>
<reference evidence="6 7" key="1">
    <citation type="submission" date="2020-04" db="EMBL/GenBank/DDBJ databases">
        <authorList>
            <person name="Depoorter E."/>
        </authorList>
    </citation>
    <scope>NUCLEOTIDE SEQUENCE [LARGE SCALE GENOMIC DNA]</scope>
    <source>
        <strain evidence="6 7">BCC0217</strain>
    </source>
</reference>
<dbReference type="AlphaFoldDB" id="A0A6J5J263"/>
<keyword evidence="3" id="KW-0238">DNA-binding</keyword>
<evidence type="ECO:0000313" key="6">
    <source>
        <dbReference type="EMBL" id="CAB3965644.1"/>
    </source>
</evidence>
<feature type="domain" description="Phage integrase central" evidence="5">
    <location>
        <begin position="36"/>
        <end position="90"/>
    </location>
</feature>
<dbReference type="InterPro" id="IPR050808">
    <property type="entry name" value="Phage_Integrase"/>
</dbReference>
<proteinExistence type="inferred from homology"/>
<keyword evidence="4" id="KW-0233">DNA recombination</keyword>
<evidence type="ECO:0000256" key="2">
    <source>
        <dbReference type="ARBA" id="ARBA00022908"/>
    </source>
</evidence>
<accession>A0A6J5J263</accession>
<organism evidence="6 7">
    <name type="scientific">Burkholderia aenigmatica</name>
    <dbReference type="NCBI Taxonomy" id="2015348"/>
    <lineage>
        <taxon>Bacteria</taxon>
        <taxon>Pseudomonadati</taxon>
        <taxon>Pseudomonadota</taxon>
        <taxon>Betaproteobacteria</taxon>
        <taxon>Burkholderiales</taxon>
        <taxon>Burkholderiaceae</taxon>
        <taxon>Burkholderia</taxon>
        <taxon>Burkholderia cepacia complex</taxon>
    </lineage>
</organism>
<sequence>MLSANAAASAFKTRVLYATVPASSSRRGCIHPMSAMRSITAHDVLALMRRVEERGSPSVAIKLRQYVSNVFQYAVITLRADADPASVLRGPVLKPPTENARPLSREELKRLFRQLPTYKSRRTAIAIQLLMMLFPRTIETCRSRWEEIDLGTAEWKAPRKRSNQGACISFRFPSKRCDCCANCRRYMEIASTCCRFSIAIEHVHT</sequence>
<dbReference type="InterPro" id="IPR010998">
    <property type="entry name" value="Integrase_recombinase_N"/>
</dbReference>
<evidence type="ECO:0000313" key="7">
    <source>
        <dbReference type="Proteomes" id="UP000494301"/>
    </source>
</evidence>
<evidence type="ECO:0000256" key="4">
    <source>
        <dbReference type="ARBA" id="ARBA00023172"/>
    </source>
</evidence>
<dbReference type="InterPro" id="IPR013762">
    <property type="entry name" value="Integrase-like_cat_sf"/>
</dbReference>
<dbReference type="SUPFAM" id="SSF56349">
    <property type="entry name" value="DNA breaking-rejoining enzymes"/>
    <property type="match status" value="1"/>
</dbReference>